<dbReference type="Proteomes" id="UP000324222">
    <property type="component" value="Unassembled WGS sequence"/>
</dbReference>
<evidence type="ECO:0000313" key="2">
    <source>
        <dbReference type="EMBL" id="MPD05881.1"/>
    </source>
</evidence>
<organism evidence="2 3">
    <name type="scientific">Portunus trituberculatus</name>
    <name type="common">Swimming crab</name>
    <name type="synonym">Neptunus trituberculatus</name>
    <dbReference type="NCBI Taxonomy" id="210409"/>
    <lineage>
        <taxon>Eukaryota</taxon>
        <taxon>Metazoa</taxon>
        <taxon>Ecdysozoa</taxon>
        <taxon>Arthropoda</taxon>
        <taxon>Crustacea</taxon>
        <taxon>Multicrustacea</taxon>
        <taxon>Malacostraca</taxon>
        <taxon>Eumalacostraca</taxon>
        <taxon>Eucarida</taxon>
        <taxon>Decapoda</taxon>
        <taxon>Pleocyemata</taxon>
        <taxon>Brachyura</taxon>
        <taxon>Eubrachyura</taxon>
        <taxon>Portunoidea</taxon>
        <taxon>Portunidae</taxon>
        <taxon>Portuninae</taxon>
        <taxon>Portunus</taxon>
    </lineage>
</organism>
<dbReference type="AlphaFoldDB" id="A0A5B7KA55"/>
<keyword evidence="3" id="KW-1185">Reference proteome</keyword>
<feature type="transmembrane region" description="Helical" evidence="1">
    <location>
        <begin position="41"/>
        <end position="61"/>
    </location>
</feature>
<evidence type="ECO:0000256" key="1">
    <source>
        <dbReference type="SAM" id="Phobius"/>
    </source>
</evidence>
<keyword evidence="1" id="KW-0472">Membrane</keyword>
<accession>A0A5B7KA55</accession>
<name>A0A5B7KA55_PORTR</name>
<evidence type="ECO:0000313" key="3">
    <source>
        <dbReference type="Proteomes" id="UP000324222"/>
    </source>
</evidence>
<gene>
    <name evidence="2" type="ORF">E2C01_101652</name>
</gene>
<proteinExistence type="predicted"/>
<sequence length="115" mass="13089">MVGRREVQLDSDKAEQKVVDFDNLDLYKEAFQGAQVCQGNVSWFTCVYGFFLFFSFVIIIISNSSSSSSSSGILLLSLLLFYLYFHIFSHILFSLSLIVSFLNLLLYSLSFVILL</sequence>
<protein>
    <submittedName>
        <fullName evidence="2">Uncharacterized protein</fullName>
    </submittedName>
</protein>
<comment type="caution">
    <text evidence="2">The sequence shown here is derived from an EMBL/GenBank/DDBJ whole genome shotgun (WGS) entry which is preliminary data.</text>
</comment>
<keyword evidence="1" id="KW-0812">Transmembrane</keyword>
<reference evidence="2 3" key="1">
    <citation type="submission" date="2019-05" db="EMBL/GenBank/DDBJ databases">
        <title>Another draft genome of Portunus trituberculatus and its Hox gene families provides insights of decapod evolution.</title>
        <authorList>
            <person name="Jeong J.-H."/>
            <person name="Song I."/>
            <person name="Kim S."/>
            <person name="Choi T."/>
            <person name="Kim D."/>
            <person name="Ryu S."/>
            <person name="Kim W."/>
        </authorList>
    </citation>
    <scope>NUCLEOTIDE SEQUENCE [LARGE SCALE GENOMIC DNA]</scope>
    <source>
        <tissue evidence="2">Muscle</tissue>
    </source>
</reference>
<feature type="transmembrane region" description="Helical" evidence="1">
    <location>
        <begin position="91"/>
        <end position="114"/>
    </location>
</feature>
<keyword evidence="1" id="KW-1133">Transmembrane helix</keyword>
<feature type="transmembrane region" description="Helical" evidence="1">
    <location>
        <begin position="68"/>
        <end position="85"/>
    </location>
</feature>
<dbReference type="EMBL" id="VSRR010148197">
    <property type="protein sequence ID" value="MPD05881.1"/>
    <property type="molecule type" value="Genomic_DNA"/>
</dbReference>